<dbReference type="EnsemblMetazoa" id="ADAC002216-RA">
    <property type="protein sequence ID" value="ADAC002216-PA"/>
    <property type="gene ID" value="ADAC002216"/>
</dbReference>
<dbReference type="SMART" id="SM00185">
    <property type="entry name" value="ARM"/>
    <property type="match status" value="11"/>
</dbReference>
<dbReference type="FunCoup" id="W5JRU2">
    <property type="interactions" value="18"/>
</dbReference>
<evidence type="ECO:0000256" key="3">
    <source>
        <dbReference type="SAM" id="MobiDB-lite"/>
    </source>
</evidence>
<feature type="repeat" description="ARM" evidence="1">
    <location>
        <begin position="206"/>
        <end position="248"/>
    </location>
</feature>
<dbReference type="AlphaFoldDB" id="W5JRU2"/>
<protein>
    <submittedName>
        <fullName evidence="4">Armc4</fullName>
    </submittedName>
</protein>
<organism evidence="4">
    <name type="scientific">Anopheles darlingi</name>
    <name type="common">Mosquito</name>
    <dbReference type="NCBI Taxonomy" id="43151"/>
    <lineage>
        <taxon>Eukaryota</taxon>
        <taxon>Metazoa</taxon>
        <taxon>Ecdysozoa</taxon>
        <taxon>Arthropoda</taxon>
        <taxon>Hexapoda</taxon>
        <taxon>Insecta</taxon>
        <taxon>Pterygota</taxon>
        <taxon>Neoptera</taxon>
        <taxon>Endopterygota</taxon>
        <taxon>Diptera</taxon>
        <taxon>Nematocera</taxon>
        <taxon>Culicoidea</taxon>
        <taxon>Culicidae</taxon>
        <taxon>Anophelinae</taxon>
        <taxon>Anopheles</taxon>
    </lineage>
</organism>
<evidence type="ECO:0000313" key="5">
    <source>
        <dbReference type="EnsemblMetazoa" id="ADAC002216-PA"/>
    </source>
</evidence>
<evidence type="ECO:0000313" key="6">
    <source>
        <dbReference type="Proteomes" id="UP000000673"/>
    </source>
</evidence>
<dbReference type="Pfam" id="PF00514">
    <property type="entry name" value="Arm"/>
    <property type="match status" value="1"/>
</dbReference>
<feature type="repeat" description="ARM" evidence="1">
    <location>
        <begin position="473"/>
        <end position="515"/>
    </location>
</feature>
<dbReference type="SUPFAM" id="SSF48371">
    <property type="entry name" value="ARM repeat"/>
    <property type="match status" value="2"/>
</dbReference>
<keyword evidence="2" id="KW-0175">Coiled coil</keyword>
<dbReference type="Proteomes" id="UP000000673">
    <property type="component" value="Unassembled WGS sequence"/>
</dbReference>
<feature type="compositionally biased region" description="Gly residues" evidence="3">
    <location>
        <begin position="85"/>
        <end position="113"/>
    </location>
</feature>
<feature type="coiled-coil region" evidence="2">
    <location>
        <begin position="294"/>
        <end position="324"/>
    </location>
</feature>
<name>W5JRU2_ANODA</name>
<sequence>MLSYMKPSQQQRLQEREQKQHERGHGASSTSRTWRWWWWQHWRRQRRYREQSIPWRRGGGGGGGGKSKARTAAAAANGATNGTNGSNGTGGLALGGGAGGNGQGSAVAGGGKEQPGQAKVPAVPTSAAPPDGYESDSSDQVSSSDEEERWKDSKLSNDVPSEYWHIQKLVKYMKAGNQTATIVALCCLKDHDLTTQMNQRAIQDCGGLEVLVNLLESNDMKCRLGALSVLSEISSNLDIRRAIVDLGGIPLLVQILSEPGRDLKIMGAETIANVAKVRLARKLVRKCNGIARLVDLLDVNMNCLRSQRDQLSEEEREMLDMARAGARALWSLSESRHNKELMCKSGIVPLMGRLLKSVHIDVVVPTMGTIQQCASQANYQLAITTEGMIFDIVSHLTSDNLDLKRQCSSAIFKCASDKTASDMVRESGGLEPLVGIARDKTVRDNKQLLAAATGAIWKCAASEANVKKLDQLKTVQVLVQLLNDENEEVLTNVVGAISECVKYQNNRELLRTCGGIPLLVNLLNMTHAPLLENIAKTLKECASEPESMTLMEELDAVRLIWSLLKNSNPKVQAHAAWALCPCIENAKNSGELVRSFVGALELVVGLLKSRDNFVLSAVCAAIATIAKDRENLSVLSDHKVIRMLADLVYTTDDLLREHLAAAIASCAPYATNTQELGRLKTVTPIVGYMVSNNPRVHRTTAMALQKLSEDSQNCITMHQGGVVPFLLETVGSKDRELQEASAGCLQNIRKLALRAEELELCGE</sequence>
<proteinExistence type="predicted"/>
<dbReference type="Gene3D" id="1.25.10.10">
    <property type="entry name" value="Leucine-rich Repeat Variant"/>
    <property type="match status" value="2"/>
</dbReference>
<dbReference type="VEuPathDB" id="VectorBase:ADAR2_004446"/>
<evidence type="ECO:0000256" key="2">
    <source>
        <dbReference type="SAM" id="Coils"/>
    </source>
</evidence>
<keyword evidence="6" id="KW-1185">Reference proteome</keyword>
<gene>
    <name evidence="4" type="ORF">AND_002216</name>
</gene>
<feature type="compositionally biased region" description="Low complexity" evidence="3">
    <location>
        <begin position="70"/>
        <end position="84"/>
    </location>
</feature>
<feature type="compositionally biased region" description="Basic and acidic residues" evidence="3">
    <location>
        <begin position="13"/>
        <end position="25"/>
    </location>
</feature>
<dbReference type="VEuPathDB" id="VectorBase:ADAC002216"/>
<dbReference type="eggNOG" id="KOG0167">
    <property type="taxonomic scope" value="Eukaryota"/>
</dbReference>
<dbReference type="STRING" id="43151.W5JRU2"/>
<dbReference type="PROSITE" id="PS50176">
    <property type="entry name" value="ARM_REPEAT"/>
    <property type="match status" value="2"/>
</dbReference>
<feature type="region of interest" description="Disordered" evidence="3">
    <location>
        <begin position="53"/>
        <end position="155"/>
    </location>
</feature>
<evidence type="ECO:0000256" key="1">
    <source>
        <dbReference type="PROSITE-ProRule" id="PRU00259"/>
    </source>
</evidence>
<dbReference type="InterPro" id="IPR016024">
    <property type="entry name" value="ARM-type_fold"/>
</dbReference>
<accession>W5JRU2</accession>
<dbReference type="InterPro" id="IPR000225">
    <property type="entry name" value="Armadillo"/>
</dbReference>
<dbReference type="InterPro" id="IPR011989">
    <property type="entry name" value="ARM-like"/>
</dbReference>
<dbReference type="EMBL" id="ADMH02000541">
    <property type="protein sequence ID" value="ETN66008.1"/>
    <property type="molecule type" value="Genomic_DNA"/>
</dbReference>
<reference evidence="4" key="2">
    <citation type="submission" date="2010-05" db="EMBL/GenBank/DDBJ databases">
        <authorList>
            <person name="Almeida L.G."/>
            <person name="Nicolas M.F."/>
            <person name="Souza R.C."/>
            <person name="Vasconcelos A.T.R."/>
        </authorList>
    </citation>
    <scope>NUCLEOTIDE SEQUENCE</scope>
</reference>
<dbReference type="PANTHER" id="PTHR46241">
    <property type="entry name" value="ARMADILLO REPEAT-CONTAINING PROTEIN 4 ARMC4"/>
    <property type="match status" value="1"/>
</dbReference>
<reference evidence="4 6" key="1">
    <citation type="journal article" date="2010" name="BMC Genomics">
        <title>Combination of measures distinguishes pre-miRNAs from other stem-loops in the genome of the newly sequenced Anopheles darlingi.</title>
        <authorList>
            <person name="Mendes N.D."/>
            <person name="Freitas A.T."/>
            <person name="Vasconcelos A.T."/>
            <person name="Sagot M.F."/>
        </authorList>
    </citation>
    <scope>NUCLEOTIDE SEQUENCE</scope>
</reference>
<feature type="region of interest" description="Disordered" evidence="3">
    <location>
        <begin position="1"/>
        <end position="32"/>
    </location>
</feature>
<reference evidence="5" key="4">
    <citation type="submission" date="2015-06" db="UniProtKB">
        <authorList>
            <consortium name="EnsemblMetazoa"/>
        </authorList>
    </citation>
    <scope>IDENTIFICATION</scope>
</reference>
<dbReference type="OMA" id="YMKAGNQ"/>
<dbReference type="PANTHER" id="PTHR46241:SF1">
    <property type="entry name" value="OUTER DYNEIN ARM-DOCKING COMPLEX SUBUNIT 2"/>
    <property type="match status" value="1"/>
</dbReference>
<evidence type="ECO:0000313" key="4">
    <source>
        <dbReference type="EMBL" id="ETN66008.1"/>
    </source>
</evidence>
<dbReference type="HOGENOM" id="CLU_028951_0_0_1"/>
<feature type="compositionally biased region" description="Gly residues" evidence="3">
    <location>
        <begin position="57"/>
        <end position="66"/>
    </location>
</feature>
<reference evidence="4" key="3">
    <citation type="journal article" date="2013" name="Nucleic Acids Res.">
        <title>The genome of Anopheles darlingi, the main neotropical malaria vector.</title>
        <authorList>
            <person name="Marinotti O."/>
            <person name="Cerqueira G.C."/>
            <person name="de Almeida L.G."/>
            <person name="Ferro M.I."/>
            <person name="Loreto E.L."/>
            <person name="Zaha A."/>
            <person name="Teixeira S.M."/>
            <person name="Wespiser A.R."/>
            <person name="Almeida E Silva A."/>
            <person name="Schlindwein A.D."/>
            <person name="Pacheco A.C."/>
            <person name="Silva A.L."/>
            <person name="Graveley B.R."/>
            <person name="Walenz B.P."/>
            <person name="Lima Bde A."/>
            <person name="Ribeiro C.A."/>
            <person name="Nunes-Silva C.G."/>
            <person name="de Carvalho C.R."/>
            <person name="Soares C.M."/>
            <person name="de Menezes C.B."/>
            <person name="Matiolli C."/>
            <person name="Caffrey D."/>
            <person name="Araujo D.A."/>
            <person name="de Oliveira D.M."/>
            <person name="Golenbock D."/>
            <person name="Grisard E.C."/>
            <person name="Fantinatti-Garboggini F."/>
            <person name="de Carvalho F.M."/>
            <person name="Barcellos F.G."/>
            <person name="Prosdocimi F."/>
            <person name="May G."/>
            <person name="Azevedo Junior G.M."/>
            <person name="Guimaraes G.M."/>
            <person name="Goldman G.H."/>
            <person name="Padilha I.Q."/>
            <person name="Batista Jda S."/>
            <person name="Ferro J.A."/>
            <person name="Ribeiro J.M."/>
            <person name="Fietto J.L."/>
            <person name="Dabbas K.M."/>
            <person name="Cerdeira L."/>
            <person name="Agnez-Lima L.F."/>
            <person name="Brocchi M."/>
            <person name="de Carvalho M.O."/>
            <person name="Teixeira Mde M."/>
            <person name="Diniz Maia Mde M."/>
            <person name="Goldman M.H."/>
            <person name="Cruz Schneider M.P."/>
            <person name="Felipe M.S."/>
            <person name="Hungria M."/>
            <person name="Nicolas M.F."/>
            <person name="Pereira M."/>
            <person name="Montes M.A."/>
            <person name="Cantao M.E."/>
            <person name="Vincentz M."/>
            <person name="Rafael M.S."/>
            <person name="Silverman N."/>
            <person name="Stoco P.H."/>
            <person name="Souza R.C."/>
            <person name="Vicentini R."/>
            <person name="Gazzinelli R.T."/>
            <person name="Neves Rde O."/>
            <person name="Silva R."/>
            <person name="Astolfi-Filho S."/>
            <person name="Maciel T.E."/>
            <person name="Urmenyi T.P."/>
            <person name="Tadei W.P."/>
            <person name="Camargo E.P."/>
            <person name="de Vasconcelos A.T."/>
        </authorList>
    </citation>
    <scope>NUCLEOTIDE SEQUENCE</scope>
</reference>